<protein>
    <recommendedName>
        <fullName evidence="2">OmpA-like domain-containing protein</fullName>
    </recommendedName>
</protein>
<dbReference type="EMBL" id="BOQP01000021">
    <property type="protein sequence ID" value="GIM74533.1"/>
    <property type="molecule type" value="Genomic_DNA"/>
</dbReference>
<accession>A0A919VZD4</accession>
<dbReference type="InterPro" id="IPR036737">
    <property type="entry name" value="OmpA-like_sf"/>
</dbReference>
<keyword evidence="1" id="KW-0472">Membrane</keyword>
<feature type="domain" description="OmpA-like" evidence="2">
    <location>
        <begin position="180"/>
        <end position="304"/>
    </location>
</feature>
<dbReference type="AlphaFoldDB" id="A0A919VZD4"/>
<dbReference type="Gene3D" id="3.30.1330.60">
    <property type="entry name" value="OmpA-like domain"/>
    <property type="match status" value="1"/>
</dbReference>
<dbReference type="PROSITE" id="PS51123">
    <property type="entry name" value="OMPA_2"/>
    <property type="match status" value="1"/>
</dbReference>
<dbReference type="Proteomes" id="UP000680865">
    <property type="component" value="Unassembled WGS sequence"/>
</dbReference>
<keyword evidence="4" id="KW-1185">Reference proteome</keyword>
<comment type="caution">
    <text evidence="3">The sequence shown here is derived from an EMBL/GenBank/DDBJ whole genome shotgun (WGS) entry which is preliminary data.</text>
</comment>
<evidence type="ECO:0000313" key="3">
    <source>
        <dbReference type="EMBL" id="GIM74533.1"/>
    </source>
</evidence>
<sequence>MPGVVHGAANSDAKKSQARQNLTAIGAVLGKARATTAENDLLAAVGLAARSLSPTATGRTLVIVDSGLQSTAPLAFQDKGMLAAEPDQVAGYLADNNGLPDLKDVRVVLSGFGDTAAPQVPLSAAQRKNLIAIWKAIFERAGGIVEQVDQPMTAAPLTGLPAVSVVPVPAAPSFAATGTQPAKVELDDQTVAFVPDTARYRDPAGVKELLQPLADQISAKRLAVQLTGTAASAGTATGRRKLSLQRAEAVRDTLVSLGVDRASIVAKGVGSDWPGHVPDLDADGHLLPGAAAQNRLVIVEAKAS</sequence>
<evidence type="ECO:0000259" key="2">
    <source>
        <dbReference type="PROSITE" id="PS51123"/>
    </source>
</evidence>
<evidence type="ECO:0000256" key="1">
    <source>
        <dbReference type="PROSITE-ProRule" id="PRU00473"/>
    </source>
</evidence>
<dbReference type="GO" id="GO:0016020">
    <property type="term" value="C:membrane"/>
    <property type="evidence" value="ECO:0007669"/>
    <property type="project" value="UniProtKB-UniRule"/>
</dbReference>
<organism evidence="3 4">
    <name type="scientific">Winogradskya consettensis</name>
    <dbReference type="NCBI Taxonomy" id="113560"/>
    <lineage>
        <taxon>Bacteria</taxon>
        <taxon>Bacillati</taxon>
        <taxon>Actinomycetota</taxon>
        <taxon>Actinomycetes</taxon>
        <taxon>Micromonosporales</taxon>
        <taxon>Micromonosporaceae</taxon>
        <taxon>Winogradskya</taxon>
    </lineage>
</organism>
<proteinExistence type="predicted"/>
<dbReference type="InterPro" id="IPR006665">
    <property type="entry name" value="OmpA-like"/>
</dbReference>
<evidence type="ECO:0000313" key="4">
    <source>
        <dbReference type="Proteomes" id="UP000680865"/>
    </source>
</evidence>
<dbReference type="SUPFAM" id="SSF103088">
    <property type="entry name" value="OmpA-like"/>
    <property type="match status" value="1"/>
</dbReference>
<reference evidence="3" key="1">
    <citation type="submission" date="2021-03" db="EMBL/GenBank/DDBJ databases">
        <title>Whole genome shotgun sequence of Actinoplanes consettensis NBRC 14913.</title>
        <authorList>
            <person name="Komaki H."/>
            <person name="Tamura T."/>
        </authorList>
    </citation>
    <scope>NUCLEOTIDE SEQUENCE</scope>
    <source>
        <strain evidence="3">NBRC 14913</strain>
    </source>
</reference>
<gene>
    <name evidence="3" type="ORF">Aco04nite_40770</name>
</gene>
<name>A0A919VZD4_9ACTN</name>
<dbReference type="Pfam" id="PF00691">
    <property type="entry name" value="OmpA"/>
    <property type="match status" value="1"/>
</dbReference>